<organism evidence="1 2">
    <name type="scientific">Tulasnella calospora MUT 4182</name>
    <dbReference type="NCBI Taxonomy" id="1051891"/>
    <lineage>
        <taxon>Eukaryota</taxon>
        <taxon>Fungi</taxon>
        <taxon>Dikarya</taxon>
        <taxon>Basidiomycota</taxon>
        <taxon>Agaricomycotina</taxon>
        <taxon>Agaricomycetes</taxon>
        <taxon>Cantharellales</taxon>
        <taxon>Tulasnellaceae</taxon>
        <taxon>Tulasnella</taxon>
    </lineage>
</organism>
<dbReference type="AlphaFoldDB" id="A0A0C3K6W5"/>
<protein>
    <submittedName>
        <fullName evidence="1">Uncharacterized protein</fullName>
    </submittedName>
</protein>
<keyword evidence="2" id="KW-1185">Reference proteome</keyword>
<reference evidence="1 2" key="1">
    <citation type="submission" date="2014-04" db="EMBL/GenBank/DDBJ databases">
        <authorList>
            <consortium name="DOE Joint Genome Institute"/>
            <person name="Kuo A."/>
            <person name="Girlanda M."/>
            <person name="Perotto S."/>
            <person name="Kohler A."/>
            <person name="Nagy L.G."/>
            <person name="Floudas D."/>
            <person name="Copeland A."/>
            <person name="Barry K.W."/>
            <person name="Cichocki N."/>
            <person name="Veneault-Fourrey C."/>
            <person name="LaButti K."/>
            <person name="Lindquist E.A."/>
            <person name="Lipzen A."/>
            <person name="Lundell T."/>
            <person name="Morin E."/>
            <person name="Murat C."/>
            <person name="Sun H."/>
            <person name="Tunlid A."/>
            <person name="Henrissat B."/>
            <person name="Grigoriev I.V."/>
            <person name="Hibbett D.S."/>
            <person name="Martin F."/>
            <person name="Nordberg H.P."/>
            <person name="Cantor M.N."/>
            <person name="Hua S.X."/>
        </authorList>
    </citation>
    <scope>NUCLEOTIDE SEQUENCE [LARGE SCALE GENOMIC DNA]</scope>
    <source>
        <strain evidence="1 2">MUT 4182</strain>
    </source>
</reference>
<sequence>MNNIKTRALLTRSEEESTRRLGTLRWNRLLHPNSLHQYLHPLFHLFNALKGPP</sequence>
<dbReference type="Proteomes" id="UP000054248">
    <property type="component" value="Unassembled WGS sequence"/>
</dbReference>
<reference evidence="2" key="2">
    <citation type="submission" date="2015-01" db="EMBL/GenBank/DDBJ databases">
        <title>Evolutionary Origins and Diversification of the Mycorrhizal Mutualists.</title>
        <authorList>
            <consortium name="DOE Joint Genome Institute"/>
            <consortium name="Mycorrhizal Genomics Consortium"/>
            <person name="Kohler A."/>
            <person name="Kuo A."/>
            <person name="Nagy L.G."/>
            <person name="Floudas D."/>
            <person name="Copeland A."/>
            <person name="Barry K.W."/>
            <person name="Cichocki N."/>
            <person name="Veneault-Fourrey C."/>
            <person name="LaButti K."/>
            <person name="Lindquist E.A."/>
            <person name="Lipzen A."/>
            <person name="Lundell T."/>
            <person name="Morin E."/>
            <person name="Murat C."/>
            <person name="Riley R."/>
            <person name="Ohm R."/>
            <person name="Sun H."/>
            <person name="Tunlid A."/>
            <person name="Henrissat B."/>
            <person name="Grigoriev I.V."/>
            <person name="Hibbett D.S."/>
            <person name="Martin F."/>
        </authorList>
    </citation>
    <scope>NUCLEOTIDE SEQUENCE [LARGE SCALE GENOMIC DNA]</scope>
    <source>
        <strain evidence="2">MUT 4182</strain>
    </source>
</reference>
<name>A0A0C3K6W5_9AGAM</name>
<dbReference type="EMBL" id="KN823426">
    <property type="protein sequence ID" value="KIO17138.1"/>
    <property type="molecule type" value="Genomic_DNA"/>
</dbReference>
<gene>
    <name evidence="1" type="ORF">M407DRAFT_176161</name>
</gene>
<dbReference type="HOGENOM" id="CLU_3070425_0_0_1"/>
<proteinExistence type="predicted"/>
<evidence type="ECO:0000313" key="2">
    <source>
        <dbReference type="Proteomes" id="UP000054248"/>
    </source>
</evidence>
<evidence type="ECO:0000313" key="1">
    <source>
        <dbReference type="EMBL" id="KIO17138.1"/>
    </source>
</evidence>
<accession>A0A0C3K6W5</accession>